<feature type="compositionally biased region" description="Low complexity" evidence="1">
    <location>
        <begin position="176"/>
        <end position="186"/>
    </location>
</feature>
<organism evidence="2 3">
    <name type="scientific">Austropuccinia psidii MF-1</name>
    <dbReference type="NCBI Taxonomy" id="1389203"/>
    <lineage>
        <taxon>Eukaryota</taxon>
        <taxon>Fungi</taxon>
        <taxon>Dikarya</taxon>
        <taxon>Basidiomycota</taxon>
        <taxon>Pucciniomycotina</taxon>
        <taxon>Pucciniomycetes</taxon>
        <taxon>Pucciniales</taxon>
        <taxon>Sphaerophragmiaceae</taxon>
        <taxon>Austropuccinia</taxon>
    </lineage>
</organism>
<reference evidence="2" key="1">
    <citation type="submission" date="2021-03" db="EMBL/GenBank/DDBJ databases">
        <title>Draft genome sequence of rust myrtle Austropuccinia psidii MF-1, a brazilian biotype.</title>
        <authorList>
            <person name="Quecine M.C."/>
            <person name="Pachon D.M.R."/>
            <person name="Bonatelli M.L."/>
            <person name="Correr F.H."/>
            <person name="Franceschini L.M."/>
            <person name="Leite T.F."/>
            <person name="Margarido G.R.A."/>
            <person name="Almeida C.A."/>
            <person name="Ferrarezi J.A."/>
            <person name="Labate C.A."/>
        </authorList>
    </citation>
    <scope>NUCLEOTIDE SEQUENCE</scope>
    <source>
        <strain evidence="2">MF-1</strain>
    </source>
</reference>
<dbReference type="Proteomes" id="UP000765509">
    <property type="component" value="Unassembled WGS sequence"/>
</dbReference>
<feature type="compositionally biased region" description="Basic and acidic residues" evidence="1">
    <location>
        <begin position="150"/>
        <end position="165"/>
    </location>
</feature>
<feature type="compositionally biased region" description="Polar residues" evidence="1">
    <location>
        <begin position="187"/>
        <end position="214"/>
    </location>
</feature>
<feature type="region of interest" description="Disordered" evidence="1">
    <location>
        <begin position="150"/>
        <end position="239"/>
    </location>
</feature>
<comment type="caution">
    <text evidence="2">The sequence shown here is derived from an EMBL/GenBank/DDBJ whole genome shotgun (WGS) entry which is preliminary data.</text>
</comment>
<name>A0A9Q3BQW5_9BASI</name>
<dbReference type="AlphaFoldDB" id="A0A9Q3BQW5"/>
<protein>
    <submittedName>
        <fullName evidence="2">Uncharacterized protein</fullName>
    </submittedName>
</protein>
<evidence type="ECO:0000313" key="2">
    <source>
        <dbReference type="EMBL" id="MBW0469215.1"/>
    </source>
</evidence>
<dbReference type="EMBL" id="AVOT02002117">
    <property type="protein sequence ID" value="MBW0469215.1"/>
    <property type="molecule type" value="Genomic_DNA"/>
</dbReference>
<feature type="compositionally biased region" description="Polar residues" evidence="1">
    <location>
        <begin position="166"/>
        <end position="175"/>
    </location>
</feature>
<evidence type="ECO:0000313" key="3">
    <source>
        <dbReference type="Proteomes" id="UP000765509"/>
    </source>
</evidence>
<keyword evidence="3" id="KW-1185">Reference proteome</keyword>
<accession>A0A9Q3BQW5</accession>
<proteinExistence type="predicted"/>
<evidence type="ECO:0000256" key="1">
    <source>
        <dbReference type="SAM" id="MobiDB-lite"/>
    </source>
</evidence>
<sequence length="239" mass="26264">MNNQLEQISSELIKLDISHTLQKANNLANNQEPVITPQADLKKGHRHDYVRGQTATEEQGSLSRSQTDKLCHSEADDTVLPLNRAEKSTRGLSGHLQSQPKGIQQCIAAQRVPDPCRSVDKLHEFLPDCERIPGPSQHLQVTQWMASIDGQEKHDAPNSRMEEKQPSTTQASAKNSPSSQQQQFQSEKTATSSEQGQRQRNSYKPSQPGLQNPKPSAGCHGKCISDGQNNDGITKKGGS</sequence>
<gene>
    <name evidence="2" type="ORF">O181_008930</name>
</gene>